<gene>
    <name evidence="2" type="ORF">AVDCRST_MAG92-4407</name>
</gene>
<evidence type="ECO:0000256" key="1">
    <source>
        <dbReference type="SAM" id="MobiDB-lite"/>
    </source>
</evidence>
<accession>A0A6J4JZM5</accession>
<name>A0A6J4JZM5_9CYAN</name>
<reference evidence="2" key="1">
    <citation type="submission" date="2020-02" db="EMBL/GenBank/DDBJ databases">
        <authorList>
            <person name="Meier V. D."/>
        </authorList>
    </citation>
    <scope>NUCLEOTIDE SEQUENCE</scope>
    <source>
        <strain evidence="2">AVDCRST_MAG92</strain>
    </source>
</reference>
<sequence>MVLEPVLCPDRGSADVVCHGCSRTLETSIQMLQSGVSTPHIHSQLHLSRLSARGETADYGNGTEWERHSGQGKSAENQPHYGD</sequence>
<organism evidence="2">
    <name type="scientific">uncultured Coleofasciculus sp</name>
    <dbReference type="NCBI Taxonomy" id="1267456"/>
    <lineage>
        <taxon>Bacteria</taxon>
        <taxon>Bacillati</taxon>
        <taxon>Cyanobacteriota</taxon>
        <taxon>Cyanophyceae</taxon>
        <taxon>Coleofasciculales</taxon>
        <taxon>Coleofasciculaceae</taxon>
        <taxon>Coleofasciculus</taxon>
        <taxon>environmental samples</taxon>
    </lineage>
</organism>
<protein>
    <submittedName>
        <fullName evidence="2">Uncharacterized protein</fullName>
    </submittedName>
</protein>
<proteinExistence type="predicted"/>
<evidence type="ECO:0000313" key="2">
    <source>
        <dbReference type="EMBL" id="CAA9291460.1"/>
    </source>
</evidence>
<dbReference type="EMBL" id="CADCTM010000763">
    <property type="protein sequence ID" value="CAA9291460.1"/>
    <property type="molecule type" value="Genomic_DNA"/>
</dbReference>
<dbReference type="AlphaFoldDB" id="A0A6J4JZM5"/>
<feature type="region of interest" description="Disordered" evidence="1">
    <location>
        <begin position="52"/>
        <end position="83"/>
    </location>
</feature>